<keyword evidence="4" id="KW-0949">S-adenosyl-L-methionine</keyword>
<proteinExistence type="predicted"/>
<dbReference type="Proteomes" id="UP000001420">
    <property type="component" value="Chromosome"/>
</dbReference>
<evidence type="ECO:0000256" key="3">
    <source>
        <dbReference type="ARBA" id="ARBA00022679"/>
    </source>
</evidence>
<gene>
    <name evidence="9" type="primary">cysG</name>
    <name evidence="9" type="synonym">cobA</name>
    <name evidence="9" type="ordered locus">Pro_1858</name>
</gene>
<protein>
    <recommendedName>
        <fullName evidence="1">uroporphyrinogen-III C-methyltransferase</fullName>
        <ecNumber evidence="1">2.1.1.107</ecNumber>
    </recommendedName>
</protein>
<dbReference type="FunFam" id="3.30.950.10:FF:000001">
    <property type="entry name" value="Siroheme synthase"/>
    <property type="match status" value="1"/>
</dbReference>
<keyword evidence="3 9" id="KW-0808">Transferase</keyword>
<dbReference type="RefSeq" id="WP_011126007.1">
    <property type="nucleotide sequence ID" value="NC_005042.1"/>
</dbReference>
<dbReference type="InterPro" id="IPR035996">
    <property type="entry name" value="4pyrrol_Methylase_sf"/>
</dbReference>
<dbReference type="Pfam" id="PF00590">
    <property type="entry name" value="TP_methylase"/>
    <property type="match status" value="1"/>
</dbReference>
<dbReference type="FunFam" id="3.40.1010.10:FF:000001">
    <property type="entry name" value="Siroheme synthase"/>
    <property type="match status" value="1"/>
</dbReference>
<dbReference type="PANTHER" id="PTHR45790:SF3">
    <property type="entry name" value="S-ADENOSYL-L-METHIONINE-DEPENDENT UROPORPHYRINOGEN III METHYLTRANSFERASE, CHLOROPLASTIC"/>
    <property type="match status" value="1"/>
</dbReference>
<dbReference type="EnsemblBacteria" id="AAQ00902">
    <property type="protein sequence ID" value="AAQ00902"/>
    <property type="gene ID" value="Pro_1858"/>
</dbReference>
<dbReference type="PANTHER" id="PTHR45790">
    <property type="entry name" value="SIROHEME SYNTHASE-RELATED"/>
    <property type="match status" value="1"/>
</dbReference>
<evidence type="ECO:0000313" key="10">
    <source>
        <dbReference type="Proteomes" id="UP000001420"/>
    </source>
</evidence>
<evidence type="ECO:0000256" key="6">
    <source>
        <dbReference type="ARBA" id="ARBA00023444"/>
    </source>
</evidence>
<dbReference type="PATRIC" id="fig|167539.5.peg.1960"/>
<dbReference type="InterPro" id="IPR014777">
    <property type="entry name" value="4pyrrole_Mease_sub1"/>
</dbReference>
<evidence type="ECO:0000256" key="7">
    <source>
        <dbReference type="ARBA" id="ARBA00054030"/>
    </source>
</evidence>
<dbReference type="Gene3D" id="3.30.950.10">
    <property type="entry name" value="Methyltransferase, Cobalt-precorrin-4 Transmethylase, Domain 2"/>
    <property type="match status" value="1"/>
</dbReference>
<keyword evidence="5" id="KW-0627">Porphyrin biosynthesis</keyword>
<feature type="domain" description="Tetrapyrrole methylase" evidence="8">
    <location>
        <begin position="8"/>
        <end position="220"/>
    </location>
</feature>
<keyword evidence="2 9" id="KW-0489">Methyltransferase</keyword>
<dbReference type="GO" id="GO:0004851">
    <property type="term" value="F:uroporphyrin-III C-methyltransferase activity"/>
    <property type="evidence" value="ECO:0007669"/>
    <property type="project" value="UniProtKB-EC"/>
</dbReference>
<keyword evidence="10" id="KW-1185">Reference proteome</keyword>
<dbReference type="GO" id="GO:0032259">
    <property type="term" value="P:methylation"/>
    <property type="evidence" value="ECO:0007669"/>
    <property type="project" value="UniProtKB-KW"/>
</dbReference>
<dbReference type="CDD" id="cd11642">
    <property type="entry name" value="SUMT"/>
    <property type="match status" value="1"/>
</dbReference>
<dbReference type="GO" id="GO:0019354">
    <property type="term" value="P:siroheme biosynthetic process"/>
    <property type="evidence" value="ECO:0007669"/>
    <property type="project" value="InterPro"/>
</dbReference>
<dbReference type="STRING" id="167539.Pro_1858"/>
<dbReference type="OrthoDB" id="9815856at2"/>
<sequence>MKDKQLGTVYLVGAGPGDPDLLTVRAHRLLSQCDVLVYDALVPDEILKLVKKDCKSIFVGKLRGHHSTSQLKTNALLLELVKKNKCVVRLKGGDPFVFGRGGEEAAYLHKNGIGVEVVPAITSGIAASAYFGIPLTHRIASSSVTFVTGHEGIDKRRPSVNWKALAKASNTLVIYMGVHNLSYIVKELLAAGLSPKIPSAVIQQATVNGQRCLRTSLDSLVKEVKEQEFISPSIIIIGETINFQIEACAPSPAKVTMPISF</sequence>
<dbReference type="NCBIfam" id="NF004790">
    <property type="entry name" value="PRK06136.1"/>
    <property type="match status" value="1"/>
</dbReference>
<dbReference type="Gene3D" id="3.40.1010.10">
    <property type="entry name" value="Cobalt-precorrin-4 Transmethylase, Domain 1"/>
    <property type="match status" value="1"/>
</dbReference>
<dbReference type="InterPro" id="IPR014776">
    <property type="entry name" value="4pyrrole_Mease_sub2"/>
</dbReference>
<dbReference type="InterPro" id="IPR006366">
    <property type="entry name" value="CobA/CysG_C"/>
</dbReference>
<reference evidence="9 10" key="1">
    <citation type="journal article" date="2003" name="Proc. Natl. Acad. Sci. U.S.A.">
        <title>Genome sequence of the cyanobacterium Prochlorococcus marinus SS120, a nearly minimal oxyphototrophic genome.</title>
        <authorList>
            <person name="Dufresne A."/>
            <person name="Salanoubat M."/>
            <person name="Partensky F."/>
            <person name="Artiguenave F."/>
            <person name="Axmann I.M."/>
            <person name="Barbe V."/>
            <person name="Duprat S."/>
            <person name="Galperin M.Y."/>
            <person name="Koonin E.V."/>
            <person name="Le Gall F."/>
            <person name="Makarova K.S."/>
            <person name="Ostrowski M."/>
            <person name="Oztas S."/>
            <person name="Robert C."/>
            <person name="Rogozin I.B."/>
            <person name="Scanlan D.J."/>
            <person name="Tandeau de Marsac N."/>
            <person name="Weissenbach J."/>
            <person name="Wincker P."/>
            <person name="Wolf Y.I."/>
            <person name="Hess W.R."/>
        </authorList>
    </citation>
    <scope>NUCLEOTIDE SEQUENCE [LARGE SCALE GENOMIC DNA]</scope>
    <source>
        <strain evidence="10">SARG / CCMP1375 / SS120</strain>
    </source>
</reference>
<evidence type="ECO:0000256" key="1">
    <source>
        <dbReference type="ARBA" id="ARBA00012162"/>
    </source>
</evidence>
<dbReference type="InterPro" id="IPR000878">
    <property type="entry name" value="4pyrrol_Mease"/>
</dbReference>
<accession>Q7V9H5</accession>
<name>Q7V9H5_PROMA</name>
<dbReference type="KEGG" id="pma:Pro_1858"/>
<evidence type="ECO:0000256" key="5">
    <source>
        <dbReference type="ARBA" id="ARBA00023244"/>
    </source>
</evidence>
<dbReference type="AlphaFoldDB" id="Q7V9H5"/>
<comment type="pathway">
    <text evidence="6">Porphyrin-containing compound metabolism.</text>
</comment>
<dbReference type="eggNOG" id="COG0007">
    <property type="taxonomic scope" value="Bacteria"/>
</dbReference>
<dbReference type="InterPro" id="IPR003043">
    <property type="entry name" value="Uropor_MeTrfase_CS"/>
</dbReference>
<evidence type="ECO:0000259" key="8">
    <source>
        <dbReference type="Pfam" id="PF00590"/>
    </source>
</evidence>
<evidence type="ECO:0000313" key="9">
    <source>
        <dbReference type="EMBL" id="AAQ00902.1"/>
    </source>
</evidence>
<dbReference type="InterPro" id="IPR050161">
    <property type="entry name" value="Siro_Cobalamin_biosynth"/>
</dbReference>
<dbReference type="EC" id="2.1.1.107" evidence="1"/>
<evidence type="ECO:0000256" key="2">
    <source>
        <dbReference type="ARBA" id="ARBA00022603"/>
    </source>
</evidence>
<evidence type="ECO:0000256" key="4">
    <source>
        <dbReference type="ARBA" id="ARBA00022691"/>
    </source>
</evidence>
<comment type="function">
    <text evidence="7">Catalyzes the two successive C-2 and C-7 methylation reactions involved in the conversion of uroporphyrinogen III to precorrin-2 via the intermediate formation of precorrin-1. It is a step in the biosynthesis of both cobalamin (vitamin B12) and siroheme.</text>
</comment>
<dbReference type="NCBIfam" id="TIGR01469">
    <property type="entry name" value="cobA_cysG_Cterm"/>
    <property type="match status" value="1"/>
</dbReference>
<dbReference type="PROSITE" id="PS00839">
    <property type="entry name" value="SUMT_1"/>
    <property type="match status" value="1"/>
</dbReference>
<dbReference type="HOGENOM" id="CLU_011276_7_0_3"/>
<dbReference type="SUPFAM" id="SSF53790">
    <property type="entry name" value="Tetrapyrrole methylase"/>
    <property type="match status" value="1"/>
</dbReference>
<dbReference type="EMBL" id="AE017126">
    <property type="protein sequence ID" value="AAQ00902.1"/>
    <property type="molecule type" value="Genomic_DNA"/>
</dbReference>
<organism evidence="9 10">
    <name type="scientific">Prochlorococcus marinus (strain SARG / CCMP1375 / SS120)</name>
    <dbReference type="NCBI Taxonomy" id="167539"/>
    <lineage>
        <taxon>Bacteria</taxon>
        <taxon>Bacillati</taxon>
        <taxon>Cyanobacteriota</taxon>
        <taxon>Cyanophyceae</taxon>
        <taxon>Synechococcales</taxon>
        <taxon>Prochlorococcaceae</taxon>
        <taxon>Prochlorococcus</taxon>
    </lineage>
</organism>